<name>A0A8J5EPV1_ZINOF</name>
<dbReference type="Pfam" id="PF00403">
    <property type="entry name" value="HMA"/>
    <property type="match status" value="1"/>
</dbReference>
<dbReference type="FunFam" id="3.30.70.100:FF:000008">
    <property type="entry name" value="Copper transport protein ATOX1"/>
    <property type="match status" value="1"/>
</dbReference>
<reference evidence="4 5" key="1">
    <citation type="submission" date="2020-08" db="EMBL/GenBank/DDBJ databases">
        <title>Plant Genome Project.</title>
        <authorList>
            <person name="Zhang R.-G."/>
        </authorList>
    </citation>
    <scope>NUCLEOTIDE SEQUENCE [LARGE SCALE GENOMIC DNA]</scope>
    <source>
        <tissue evidence="4">Rhizome</tissue>
    </source>
</reference>
<keyword evidence="1" id="KW-0479">Metal-binding</keyword>
<dbReference type="PANTHER" id="PTHR34397:SF26">
    <property type="entry name" value="OS05G0567000 PROTEIN"/>
    <property type="match status" value="1"/>
</dbReference>
<dbReference type="InterPro" id="IPR006121">
    <property type="entry name" value="HMA_dom"/>
</dbReference>
<evidence type="ECO:0000256" key="1">
    <source>
        <dbReference type="ARBA" id="ARBA00022723"/>
    </source>
</evidence>
<dbReference type="InterPro" id="IPR036163">
    <property type="entry name" value="HMA_dom_sf"/>
</dbReference>
<dbReference type="SUPFAM" id="SSF55008">
    <property type="entry name" value="HMA, heavy metal-associated domain"/>
    <property type="match status" value="1"/>
</dbReference>
<protein>
    <recommendedName>
        <fullName evidence="3">HMA domain-containing protein</fullName>
    </recommendedName>
</protein>
<proteinExistence type="predicted"/>
<dbReference type="PANTHER" id="PTHR34397">
    <property type="entry name" value="OS05G0237600 PROTEIN"/>
    <property type="match status" value="1"/>
</dbReference>
<dbReference type="EMBL" id="JACMSC010000020">
    <property type="protein sequence ID" value="KAG6471905.1"/>
    <property type="molecule type" value="Genomic_DNA"/>
</dbReference>
<feature type="domain" description="HMA" evidence="3">
    <location>
        <begin position="197"/>
        <end position="260"/>
    </location>
</feature>
<organism evidence="4 5">
    <name type="scientific">Zingiber officinale</name>
    <name type="common">Ginger</name>
    <name type="synonym">Amomum zingiber</name>
    <dbReference type="NCBI Taxonomy" id="94328"/>
    <lineage>
        <taxon>Eukaryota</taxon>
        <taxon>Viridiplantae</taxon>
        <taxon>Streptophyta</taxon>
        <taxon>Embryophyta</taxon>
        <taxon>Tracheophyta</taxon>
        <taxon>Spermatophyta</taxon>
        <taxon>Magnoliopsida</taxon>
        <taxon>Liliopsida</taxon>
        <taxon>Zingiberales</taxon>
        <taxon>Zingiberaceae</taxon>
        <taxon>Zingiber</taxon>
    </lineage>
</organism>
<evidence type="ECO:0000313" key="5">
    <source>
        <dbReference type="Proteomes" id="UP000734854"/>
    </source>
</evidence>
<dbReference type="AlphaFoldDB" id="A0A8J5EPV1"/>
<dbReference type="Gene3D" id="3.30.70.100">
    <property type="match status" value="1"/>
</dbReference>
<evidence type="ECO:0000256" key="2">
    <source>
        <dbReference type="SAM" id="MobiDB-lite"/>
    </source>
</evidence>
<dbReference type="PROSITE" id="PS50846">
    <property type="entry name" value="HMA_2"/>
    <property type="match status" value="1"/>
</dbReference>
<dbReference type="Proteomes" id="UP000734854">
    <property type="component" value="Unassembled WGS sequence"/>
</dbReference>
<feature type="region of interest" description="Disordered" evidence="2">
    <location>
        <begin position="85"/>
        <end position="111"/>
    </location>
</feature>
<accession>A0A8J5EPV1</accession>
<evidence type="ECO:0000259" key="3">
    <source>
        <dbReference type="PROSITE" id="PS50846"/>
    </source>
</evidence>
<dbReference type="GO" id="GO:0046872">
    <property type="term" value="F:metal ion binding"/>
    <property type="evidence" value="ECO:0007669"/>
    <property type="project" value="UniProtKB-KW"/>
</dbReference>
<evidence type="ECO:0000313" key="4">
    <source>
        <dbReference type="EMBL" id="KAG6471905.1"/>
    </source>
</evidence>
<comment type="caution">
    <text evidence="4">The sequence shown here is derived from an EMBL/GenBank/DDBJ whole genome shotgun (WGS) entry which is preliminary data.</text>
</comment>
<gene>
    <name evidence="4" type="ORF">ZIOFF_069358</name>
</gene>
<sequence>MLAKRKTSSDDGEATPTVPEWVTTLARRQFTDNDGEAIGVWFIASKRVENSDLVTQQNRLYLPTDSVAANLVGLLSLEERAMASLVGDTGQPSKRSRTEAEEDEMRKKQKTAGRAHGGLSVRVYARCGFVFYLWLTRWDGSGGTVIKGEELKLFRSFSALKKGDKIDVWAFRRGGELCFAIGRRYEQAWRRIPPFATITVVLKVGMSCEGCVGAVKRVLTKMEGVESFDVDLKEQKVTVKGNVNPEAVLQTVSKTGKRTSFWEEGAPADASASATTA</sequence>
<dbReference type="CDD" id="cd00371">
    <property type="entry name" value="HMA"/>
    <property type="match status" value="1"/>
</dbReference>
<keyword evidence="5" id="KW-1185">Reference proteome</keyword>